<evidence type="ECO:0000256" key="1">
    <source>
        <dbReference type="SAM" id="SignalP"/>
    </source>
</evidence>
<comment type="caution">
    <text evidence="2">The sequence shown here is derived from an EMBL/GenBank/DDBJ whole genome shotgun (WGS) entry which is preliminary data.</text>
</comment>
<reference evidence="2" key="1">
    <citation type="journal article" date="2014" name="Int. J. Syst. Evol. Microbiol.">
        <title>Complete genome sequence of Corynebacterium casei LMG S-19264T (=DSM 44701T), isolated from a smear-ripened cheese.</title>
        <authorList>
            <consortium name="US DOE Joint Genome Institute (JGI-PGF)"/>
            <person name="Walter F."/>
            <person name="Albersmeier A."/>
            <person name="Kalinowski J."/>
            <person name="Ruckert C."/>
        </authorList>
    </citation>
    <scope>NUCLEOTIDE SEQUENCE</scope>
    <source>
        <strain evidence="2">JCM 3313</strain>
    </source>
</reference>
<evidence type="ECO:0008006" key="4">
    <source>
        <dbReference type="Google" id="ProtNLM"/>
    </source>
</evidence>
<evidence type="ECO:0000313" key="3">
    <source>
        <dbReference type="Proteomes" id="UP000639606"/>
    </source>
</evidence>
<name>A0A918AR58_9PSEU</name>
<sequence length="121" mass="12713">MLVKVGSALSGAVIALGVLTAPANAEATWDRCPHGSYCLFEHRDGGGALYRVSNPNGNTRVNLPGWFNDKASAVWNRSGQLMGLYKDANCKAPLVKAGPYGNPEKLGAHTQDRASSICGLA</sequence>
<keyword evidence="3" id="KW-1185">Reference proteome</keyword>
<protein>
    <recommendedName>
        <fullName evidence="4">Peptidase inhibitor family I36</fullName>
    </recommendedName>
</protein>
<accession>A0A918AR58</accession>
<dbReference type="EMBL" id="BMRG01000012">
    <property type="protein sequence ID" value="GGP71655.1"/>
    <property type="molecule type" value="Genomic_DNA"/>
</dbReference>
<proteinExistence type="predicted"/>
<dbReference type="Proteomes" id="UP000639606">
    <property type="component" value="Unassembled WGS sequence"/>
</dbReference>
<organism evidence="2 3">
    <name type="scientific">Saccharothrix coeruleofusca</name>
    <dbReference type="NCBI Taxonomy" id="33919"/>
    <lineage>
        <taxon>Bacteria</taxon>
        <taxon>Bacillati</taxon>
        <taxon>Actinomycetota</taxon>
        <taxon>Actinomycetes</taxon>
        <taxon>Pseudonocardiales</taxon>
        <taxon>Pseudonocardiaceae</taxon>
        <taxon>Saccharothrix</taxon>
    </lineage>
</organism>
<dbReference type="Pfam" id="PF03995">
    <property type="entry name" value="Inhibitor_I36"/>
    <property type="match status" value="1"/>
</dbReference>
<reference evidence="2" key="2">
    <citation type="submission" date="2020-09" db="EMBL/GenBank/DDBJ databases">
        <authorList>
            <person name="Sun Q."/>
            <person name="Ohkuma M."/>
        </authorList>
    </citation>
    <scope>NUCLEOTIDE SEQUENCE</scope>
    <source>
        <strain evidence="2">JCM 3313</strain>
    </source>
</reference>
<feature type="chain" id="PRO_5039160883" description="Peptidase inhibitor family I36" evidence="1">
    <location>
        <begin position="26"/>
        <end position="121"/>
    </location>
</feature>
<feature type="signal peptide" evidence="1">
    <location>
        <begin position="1"/>
        <end position="25"/>
    </location>
</feature>
<evidence type="ECO:0000313" key="2">
    <source>
        <dbReference type="EMBL" id="GGP71655.1"/>
    </source>
</evidence>
<gene>
    <name evidence="2" type="ORF">GCM10010185_51020</name>
</gene>
<dbReference type="AlphaFoldDB" id="A0A918AR58"/>
<keyword evidence="1" id="KW-0732">Signal</keyword>
<dbReference type="Gene3D" id="2.60.20.10">
    <property type="entry name" value="Crystallins"/>
    <property type="match status" value="1"/>
</dbReference>